<dbReference type="Proteomes" id="UP000308600">
    <property type="component" value="Unassembled WGS sequence"/>
</dbReference>
<protein>
    <submittedName>
        <fullName evidence="1">Uncharacterized protein</fullName>
    </submittedName>
</protein>
<evidence type="ECO:0000313" key="1">
    <source>
        <dbReference type="EMBL" id="TFK62810.1"/>
    </source>
</evidence>
<keyword evidence="2" id="KW-1185">Reference proteome</keyword>
<name>A0ACD3ABK7_9AGAR</name>
<accession>A0ACD3ABK7</accession>
<organism evidence="1 2">
    <name type="scientific">Pluteus cervinus</name>
    <dbReference type="NCBI Taxonomy" id="181527"/>
    <lineage>
        <taxon>Eukaryota</taxon>
        <taxon>Fungi</taxon>
        <taxon>Dikarya</taxon>
        <taxon>Basidiomycota</taxon>
        <taxon>Agaricomycotina</taxon>
        <taxon>Agaricomycetes</taxon>
        <taxon>Agaricomycetidae</taxon>
        <taxon>Agaricales</taxon>
        <taxon>Pluteineae</taxon>
        <taxon>Pluteaceae</taxon>
        <taxon>Pluteus</taxon>
    </lineage>
</organism>
<gene>
    <name evidence="1" type="ORF">BDN72DRAFT_902941</name>
</gene>
<dbReference type="EMBL" id="ML208559">
    <property type="protein sequence ID" value="TFK62810.1"/>
    <property type="molecule type" value="Genomic_DNA"/>
</dbReference>
<proteinExistence type="predicted"/>
<reference evidence="1 2" key="1">
    <citation type="journal article" date="2019" name="Nat. Ecol. Evol.">
        <title>Megaphylogeny resolves global patterns of mushroom evolution.</title>
        <authorList>
            <person name="Varga T."/>
            <person name="Krizsan K."/>
            <person name="Foldi C."/>
            <person name="Dima B."/>
            <person name="Sanchez-Garcia M."/>
            <person name="Sanchez-Ramirez S."/>
            <person name="Szollosi G.J."/>
            <person name="Szarkandi J.G."/>
            <person name="Papp V."/>
            <person name="Albert L."/>
            <person name="Andreopoulos W."/>
            <person name="Angelini C."/>
            <person name="Antonin V."/>
            <person name="Barry K.W."/>
            <person name="Bougher N.L."/>
            <person name="Buchanan P."/>
            <person name="Buyck B."/>
            <person name="Bense V."/>
            <person name="Catcheside P."/>
            <person name="Chovatia M."/>
            <person name="Cooper J."/>
            <person name="Damon W."/>
            <person name="Desjardin D."/>
            <person name="Finy P."/>
            <person name="Geml J."/>
            <person name="Haridas S."/>
            <person name="Hughes K."/>
            <person name="Justo A."/>
            <person name="Karasinski D."/>
            <person name="Kautmanova I."/>
            <person name="Kiss B."/>
            <person name="Kocsube S."/>
            <person name="Kotiranta H."/>
            <person name="LaButti K.M."/>
            <person name="Lechner B.E."/>
            <person name="Liimatainen K."/>
            <person name="Lipzen A."/>
            <person name="Lukacs Z."/>
            <person name="Mihaltcheva S."/>
            <person name="Morgado L.N."/>
            <person name="Niskanen T."/>
            <person name="Noordeloos M.E."/>
            <person name="Ohm R.A."/>
            <person name="Ortiz-Santana B."/>
            <person name="Ovrebo C."/>
            <person name="Racz N."/>
            <person name="Riley R."/>
            <person name="Savchenko A."/>
            <person name="Shiryaev A."/>
            <person name="Soop K."/>
            <person name="Spirin V."/>
            <person name="Szebenyi C."/>
            <person name="Tomsovsky M."/>
            <person name="Tulloss R.E."/>
            <person name="Uehling J."/>
            <person name="Grigoriev I.V."/>
            <person name="Vagvolgyi C."/>
            <person name="Papp T."/>
            <person name="Martin F.M."/>
            <person name="Miettinen O."/>
            <person name="Hibbett D.S."/>
            <person name="Nagy L.G."/>
        </authorList>
    </citation>
    <scope>NUCLEOTIDE SEQUENCE [LARGE SCALE GENOMIC DNA]</scope>
    <source>
        <strain evidence="1 2">NL-1719</strain>
    </source>
</reference>
<sequence>MKPAVLKGLRLEFKYKYSCYQVELQIIVDSLPLQLANVSAAFSATFAALTLNTAPTSRLPVFIPSSALGLSYPLSPAPATPAFKPTSVNFVLNDHPISETNAYPKALVVVQPAIKAELGDVAVECDDEEKEEDEGLEGSRRDDGGEEEIGVTILSTYQNVGRTEARAYITSFGISNRSTPTCIVRKAHISNFNFGFCVTPIHSTMAWLIKPAGSWDLLVFRQPNQLFNVNMNSNDNNYNRNPARFRHAVEDL</sequence>
<evidence type="ECO:0000313" key="2">
    <source>
        <dbReference type="Proteomes" id="UP000308600"/>
    </source>
</evidence>